<dbReference type="GO" id="GO:0005886">
    <property type="term" value="C:plasma membrane"/>
    <property type="evidence" value="ECO:0007669"/>
    <property type="project" value="TreeGrafter"/>
</dbReference>
<dbReference type="SMART" id="SM00044">
    <property type="entry name" value="CYCc"/>
    <property type="match status" value="1"/>
</dbReference>
<gene>
    <name evidence="21" type="ORF">SNE40_019342</name>
</gene>
<reference evidence="21 22" key="1">
    <citation type="submission" date="2024-01" db="EMBL/GenBank/DDBJ databases">
        <title>The genome of the rayed Mediterranean limpet Patella caerulea (Linnaeus, 1758).</title>
        <authorList>
            <person name="Anh-Thu Weber A."/>
            <person name="Halstead-Nussloch G."/>
        </authorList>
    </citation>
    <scope>NUCLEOTIDE SEQUENCE [LARGE SCALE GENOMIC DNA]</scope>
    <source>
        <strain evidence="21">AATW-2023a</strain>
        <tissue evidence="21">Whole specimen</tissue>
    </source>
</reference>
<dbReference type="PRINTS" id="PR01176">
    <property type="entry name" value="GABABRECEPTR"/>
</dbReference>
<keyword evidence="22" id="KW-1185">Reference proteome</keyword>
<keyword evidence="8" id="KW-0342">GTP-binding</keyword>
<name>A0AAN8J714_PATCE</name>
<feature type="compositionally biased region" description="Polar residues" evidence="16">
    <location>
        <begin position="1117"/>
        <end position="1137"/>
    </location>
</feature>
<dbReference type="EMBL" id="JAZGQO010000014">
    <property type="protein sequence ID" value="KAK6171082.1"/>
    <property type="molecule type" value="Genomic_DNA"/>
</dbReference>
<dbReference type="CDD" id="cd07302">
    <property type="entry name" value="CHD"/>
    <property type="match status" value="1"/>
</dbReference>
<dbReference type="SUPFAM" id="SSF56112">
    <property type="entry name" value="Protein kinase-like (PK-like)"/>
    <property type="match status" value="1"/>
</dbReference>
<dbReference type="GO" id="GO:0004672">
    <property type="term" value="F:protein kinase activity"/>
    <property type="evidence" value="ECO:0007669"/>
    <property type="project" value="InterPro"/>
</dbReference>
<keyword evidence="10" id="KW-0675">Receptor</keyword>
<evidence type="ECO:0000256" key="18">
    <source>
        <dbReference type="SAM" id="SignalP"/>
    </source>
</evidence>
<keyword evidence="6" id="KW-0547">Nucleotide-binding</keyword>
<feature type="compositionally biased region" description="Polar residues" evidence="16">
    <location>
        <begin position="1221"/>
        <end position="1240"/>
    </location>
</feature>
<evidence type="ECO:0000259" key="20">
    <source>
        <dbReference type="PROSITE" id="PS50125"/>
    </source>
</evidence>
<dbReference type="GO" id="GO:0007168">
    <property type="term" value="P:receptor guanylyl cyclase signaling pathway"/>
    <property type="evidence" value="ECO:0007669"/>
    <property type="project" value="TreeGrafter"/>
</dbReference>
<evidence type="ECO:0000256" key="6">
    <source>
        <dbReference type="ARBA" id="ARBA00022741"/>
    </source>
</evidence>
<dbReference type="InterPro" id="IPR011009">
    <property type="entry name" value="Kinase-like_dom_sf"/>
</dbReference>
<evidence type="ECO:0000256" key="3">
    <source>
        <dbReference type="ARBA" id="ARBA00012202"/>
    </source>
</evidence>
<evidence type="ECO:0000256" key="5">
    <source>
        <dbReference type="ARBA" id="ARBA00022729"/>
    </source>
</evidence>
<dbReference type="InterPro" id="IPR011645">
    <property type="entry name" value="HNOB_dom_associated"/>
</dbReference>
<organism evidence="21 22">
    <name type="scientific">Patella caerulea</name>
    <name type="common">Rayed Mediterranean limpet</name>
    <dbReference type="NCBI Taxonomy" id="87958"/>
    <lineage>
        <taxon>Eukaryota</taxon>
        <taxon>Metazoa</taxon>
        <taxon>Spiralia</taxon>
        <taxon>Lophotrochozoa</taxon>
        <taxon>Mollusca</taxon>
        <taxon>Gastropoda</taxon>
        <taxon>Patellogastropoda</taxon>
        <taxon>Patelloidea</taxon>
        <taxon>Patellidae</taxon>
        <taxon>Patella</taxon>
    </lineage>
</organism>
<sequence>MHFILVSCVTLLIYLKYCNCDNFTVGFITTLNITDRSKAQGRKIAGAMKLAIDHVNSDPNVLTNHTLNFLFGDNLDNPFVSINVETEQWKNGAIAFFGPEDYCEIEASVAAAWNLPMISYKCDDPVVSDKVRFPTFARTQPPSTVSAKSVIALMQHYKWNKFTIVVERRDLMIRAAEKLKALAEFNNMTVNALVNFTGPYGSFENFNEIQSLVMKTYLQTRVYVMYSYPAAFIDFVRFVQKLGLTDTGEYVIIGIRDDEVYDVAGNNNLMFQDVEFVQDRSNTSVQAFRPVLQLMSSPPTNPNYTEWKNEVRSLLYKPPVSLPPPSHIEVILGIQVEIDIFAAYLYDAVMVYARALDEVLQGGGNPYDGRAIVKKINDRTFQSIMGILGYIDENGDAEANYTVLALEPDNSKFGYGLKPVGRFLRSPDKNIDVAYNKDIEIFGGIIPKDEPDCGYDGAKCITPPSYVGYIVGATLGGLLLIAIVILVIVYRNWKYEQELASLIWKIDLKEIMLQPDAAHSALSFASNTPNIFSSQTTISHERNEQTFTQAGVYRGVLVALKLVKKKKNVDLSREVKMELKQMRDLRHDNLTEFIGACIESHEIYIVTEYCPKGSLEDILENDDVKLDSMFIASIIADILKGMIYLHMSVIRSHGNLKSSNCLVDSRWVVKITDFGLTKFQCGQEIPYHGEHAYYKRYLWTAPELLRLDKVLLGGTQKGDVYSFGILLYEILSRSGPFGNSLFTPKEIVERVKAGPENGVYFRPSLSQLDTEAFILEVMRDCWLEDPEIRPDMKTCRKRLRPMQKGLKSNIFDNMMIMMEKYANNLETIVAERTVELAEEKKKTETLLHSMLPRSVAAQLVRGRSVVPEDFDSVTIYFSDICGFTAMSAKSTPFQVVDLLNDLYTLFDSIIKNYDVYKVETIGDAYMVVSGLPNRNGLNHAGEIASMSLHLLSSIKQFKIRHMPNEIIKLRIGLHSGPVVTGVVGLTMPRYCLFGDTVNTASRMESNGEPLKIHASEQCKEILDELGGYVLENRGLVAMKGKGEVNTYWLVDEDETVREIRMRNSTDSGVNLDLSSTVLPDFDRTIPKLRSSLKHISHLNMNAAMRSSGIFDRKASPRASNNEFDSLRVSSSVETSNGEPVVRPPALSDVGLCNGYTNNNFIMNGSLRRSKSIKNGNLNMIEPGKNSNSKTSLRTGLFQVNKVHPESNDSNNFLVVRDRTDSNGSQHSKPNTVTFSENSFV</sequence>
<dbReference type="GO" id="GO:0005525">
    <property type="term" value="F:GTP binding"/>
    <property type="evidence" value="ECO:0007669"/>
    <property type="project" value="UniProtKB-KW"/>
</dbReference>
<dbReference type="PANTHER" id="PTHR11920">
    <property type="entry name" value="GUANYLYL CYCLASE"/>
    <property type="match status" value="1"/>
</dbReference>
<dbReference type="GO" id="GO:0005524">
    <property type="term" value="F:ATP binding"/>
    <property type="evidence" value="ECO:0007669"/>
    <property type="project" value="InterPro"/>
</dbReference>
<dbReference type="CDD" id="cd14042">
    <property type="entry name" value="PK_GC-A_B"/>
    <property type="match status" value="1"/>
</dbReference>
<comment type="similarity">
    <text evidence="14">Belongs to the adenylyl cyclase class-4/guanylyl cyclase family.</text>
</comment>
<evidence type="ECO:0000256" key="2">
    <source>
        <dbReference type="ARBA" id="ARBA00004479"/>
    </source>
</evidence>
<dbReference type="Proteomes" id="UP001347796">
    <property type="component" value="Unassembled WGS sequence"/>
</dbReference>
<dbReference type="GO" id="GO:0001653">
    <property type="term" value="F:peptide receptor activity"/>
    <property type="evidence" value="ECO:0007669"/>
    <property type="project" value="TreeGrafter"/>
</dbReference>
<evidence type="ECO:0000256" key="10">
    <source>
        <dbReference type="ARBA" id="ARBA00023170"/>
    </source>
</evidence>
<feature type="region of interest" description="Disordered" evidence="16">
    <location>
        <begin position="1219"/>
        <end position="1240"/>
    </location>
</feature>
<evidence type="ECO:0000256" key="17">
    <source>
        <dbReference type="SAM" id="Phobius"/>
    </source>
</evidence>
<dbReference type="FunFam" id="1.10.510.10:FF:000420">
    <property type="entry name" value="Guanylate cyclase"/>
    <property type="match status" value="1"/>
</dbReference>
<keyword evidence="7 17" id="KW-1133">Transmembrane helix</keyword>
<accession>A0AAN8J714</accession>
<feature type="signal peptide" evidence="18">
    <location>
        <begin position="1"/>
        <end position="20"/>
    </location>
</feature>
<feature type="domain" description="Guanylate cyclase" evidence="20">
    <location>
        <begin position="874"/>
        <end position="1004"/>
    </location>
</feature>
<evidence type="ECO:0000256" key="1">
    <source>
        <dbReference type="ARBA" id="ARBA00001436"/>
    </source>
</evidence>
<evidence type="ECO:0000313" key="21">
    <source>
        <dbReference type="EMBL" id="KAK6171082.1"/>
    </source>
</evidence>
<dbReference type="GO" id="GO:0004016">
    <property type="term" value="F:adenylate cyclase activity"/>
    <property type="evidence" value="ECO:0007669"/>
    <property type="project" value="TreeGrafter"/>
</dbReference>
<dbReference type="InterPro" id="IPR001828">
    <property type="entry name" value="ANF_lig-bd_rcpt"/>
</dbReference>
<feature type="domain" description="Protein kinase" evidence="19">
    <location>
        <begin position="532"/>
        <end position="803"/>
    </location>
</feature>
<evidence type="ECO:0000256" key="7">
    <source>
        <dbReference type="ARBA" id="ARBA00022989"/>
    </source>
</evidence>
<dbReference type="Pfam" id="PF07714">
    <property type="entry name" value="PK_Tyr_Ser-Thr"/>
    <property type="match status" value="1"/>
</dbReference>
<evidence type="ECO:0000256" key="11">
    <source>
        <dbReference type="ARBA" id="ARBA00023180"/>
    </source>
</evidence>
<dbReference type="Pfam" id="PF01094">
    <property type="entry name" value="ANF_receptor"/>
    <property type="match status" value="1"/>
</dbReference>
<dbReference type="GO" id="GO:0004383">
    <property type="term" value="F:guanylate cyclase activity"/>
    <property type="evidence" value="ECO:0007669"/>
    <property type="project" value="UniProtKB-EC"/>
</dbReference>
<feature type="chain" id="PRO_5042821451" description="Guanylate cyclase" evidence="18">
    <location>
        <begin position="21"/>
        <end position="1240"/>
    </location>
</feature>
<evidence type="ECO:0000256" key="9">
    <source>
        <dbReference type="ARBA" id="ARBA00023136"/>
    </source>
</evidence>
<dbReference type="InterPro" id="IPR028082">
    <property type="entry name" value="Peripla_BP_I"/>
</dbReference>
<dbReference type="CDD" id="cd06370">
    <property type="entry name" value="PBP1_SAP_GC-like"/>
    <property type="match status" value="1"/>
</dbReference>
<evidence type="ECO:0000256" key="14">
    <source>
        <dbReference type="RuleBase" id="RU000405"/>
    </source>
</evidence>
<keyword evidence="5 18" id="KW-0732">Signal</keyword>
<dbReference type="SUPFAM" id="SSF53822">
    <property type="entry name" value="Periplasmic binding protein-like I"/>
    <property type="match status" value="1"/>
</dbReference>
<dbReference type="PROSITE" id="PS50011">
    <property type="entry name" value="PROTEIN_KINASE_DOM"/>
    <property type="match status" value="1"/>
</dbReference>
<evidence type="ECO:0000313" key="22">
    <source>
        <dbReference type="Proteomes" id="UP001347796"/>
    </source>
</evidence>
<dbReference type="FunFam" id="3.30.70.1230:FF:000004">
    <property type="entry name" value="Guanylate cyclase"/>
    <property type="match status" value="1"/>
</dbReference>
<dbReference type="InterPro" id="IPR000719">
    <property type="entry name" value="Prot_kinase_dom"/>
</dbReference>
<dbReference type="InterPro" id="IPR001054">
    <property type="entry name" value="A/G_cyclase"/>
</dbReference>
<keyword evidence="11" id="KW-0325">Glycoprotein</keyword>
<evidence type="ECO:0000256" key="4">
    <source>
        <dbReference type="ARBA" id="ARBA00022692"/>
    </source>
</evidence>
<dbReference type="PANTHER" id="PTHR11920:SF335">
    <property type="entry name" value="GUANYLATE CYCLASE"/>
    <property type="match status" value="1"/>
</dbReference>
<evidence type="ECO:0000256" key="12">
    <source>
        <dbReference type="ARBA" id="ARBA00023239"/>
    </source>
</evidence>
<dbReference type="GO" id="GO:0035556">
    <property type="term" value="P:intracellular signal transduction"/>
    <property type="evidence" value="ECO:0007669"/>
    <property type="project" value="InterPro"/>
</dbReference>
<comment type="subcellular location">
    <subcellularLocation>
        <location evidence="2">Membrane</location>
        <topology evidence="2">Single-pass type I membrane protein</topology>
    </subcellularLocation>
</comment>
<dbReference type="EC" id="4.6.1.2" evidence="3 15"/>
<keyword evidence="4 17" id="KW-0812">Transmembrane</keyword>
<dbReference type="InterPro" id="IPR050401">
    <property type="entry name" value="Cyclic_nucleotide_synthase"/>
</dbReference>
<comment type="catalytic activity">
    <reaction evidence="1 15">
        <text>GTP = 3',5'-cyclic GMP + diphosphate</text>
        <dbReference type="Rhea" id="RHEA:13665"/>
        <dbReference type="ChEBI" id="CHEBI:33019"/>
        <dbReference type="ChEBI" id="CHEBI:37565"/>
        <dbReference type="ChEBI" id="CHEBI:57746"/>
        <dbReference type="EC" id="4.6.1.2"/>
    </reaction>
</comment>
<dbReference type="SUPFAM" id="SSF55073">
    <property type="entry name" value="Nucleotide cyclase"/>
    <property type="match status" value="1"/>
</dbReference>
<keyword evidence="9 17" id="KW-0472">Membrane</keyword>
<dbReference type="AlphaFoldDB" id="A0AAN8J714"/>
<dbReference type="Gene3D" id="1.10.510.10">
    <property type="entry name" value="Transferase(Phosphotransferase) domain 1"/>
    <property type="match status" value="1"/>
</dbReference>
<keyword evidence="13 15" id="KW-0141">cGMP biosynthesis</keyword>
<dbReference type="PROSITE" id="PS50125">
    <property type="entry name" value="GUANYLATE_CYCLASE_2"/>
    <property type="match status" value="1"/>
</dbReference>
<proteinExistence type="inferred from homology"/>
<comment type="caution">
    <text evidence="21">The sequence shown here is derived from an EMBL/GenBank/DDBJ whole genome shotgun (WGS) entry which is preliminary data.</text>
</comment>
<dbReference type="Pfam" id="PF07701">
    <property type="entry name" value="HNOBA"/>
    <property type="match status" value="1"/>
</dbReference>
<dbReference type="Gene3D" id="3.40.50.2300">
    <property type="match status" value="2"/>
</dbReference>
<feature type="region of interest" description="Disordered" evidence="16">
    <location>
        <begin position="1113"/>
        <end position="1142"/>
    </location>
</feature>
<dbReference type="PROSITE" id="PS00452">
    <property type="entry name" value="GUANYLATE_CYCLASE_1"/>
    <property type="match status" value="1"/>
</dbReference>
<evidence type="ECO:0000259" key="19">
    <source>
        <dbReference type="PROSITE" id="PS50011"/>
    </source>
</evidence>
<dbReference type="InterPro" id="IPR018297">
    <property type="entry name" value="A/G_cyclase_CS"/>
</dbReference>
<dbReference type="Gene3D" id="3.30.70.1230">
    <property type="entry name" value="Nucleotide cyclase"/>
    <property type="match status" value="1"/>
</dbReference>
<evidence type="ECO:0000256" key="8">
    <source>
        <dbReference type="ARBA" id="ARBA00023134"/>
    </source>
</evidence>
<keyword evidence="12 14" id="KW-0456">Lyase</keyword>
<dbReference type="Pfam" id="PF00211">
    <property type="entry name" value="Guanylate_cyc"/>
    <property type="match status" value="1"/>
</dbReference>
<dbReference type="InterPro" id="IPR029787">
    <property type="entry name" value="Nucleotide_cyclase"/>
</dbReference>
<feature type="transmembrane region" description="Helical" evidence="17">
    <location>
        <begin position="466"/>
        <end position="490"/>
    </location>
</feature>
<dbReference type="InterPro" id="IPR001245">
    <property type="entry name" value="Ser-Thr/Tyr_kinase_cat_dom"/>
</dbReference>
<evidence type="ECO:0000256" key="16">
    <source>
        <dbReference type="SAM" id="MobiDB-lite"/>
    </source>
</evidence>
<evidence type="ECO:0000256" key="15">
    <source>
        <dbReference type="RuleBase" id="RU003431"/>
    </source>
</evidence>
<protein>
    <recommendedName>
        <fullName evidence="3 15">Guanylate cyclase</fullName>
        <ecNumber evidence="3 15">4.6.1.2</ecNumber>
    </recommendedName>
</protein>
<evidence type="ECO:0000256" key="13">
    <source>
        <dbReference type="ARBA" id="ARBA00023293"/>
    </source>
</evidence>